<accession>A0A8X7PR89</accession>
<reference evidence="1 2" key="1">
    <citation type="submission" date="2020-02" db="EMBL/GenBank/DDBJ databases">
        <authorList>
            <person name="Ma Q."/>
            <person name="Huang Y."/>
            <person name="Song X."/>
            <person name="Pei D."/>
        </authorList>
    </citation>
    <scope>NUCLEOTIDE SEQUENCE [LARGE SCALE GENOMIC DNA]</scope>
    <source>
        <strain evidence="1">Sxm20200214</strain>
        <tissue evidence="1">Leaf</tissue>
    </source>
</reference>
<proteinExistence type="predicted"/>
<dbReference type="InterPro" id="IPR006462">
    <property type="entry name" value="MS5"/>
</dbReference>
<evidence type="ECO:0000313" key="2">
    <source>
        <dbReference type="Proteomes" id="UP000886595"/>
    </source>
</evidence>
<keyword evidence="2" id="KW-1185">Reference proteome</keyword>
<dbReference type="PANTHER" id="PTHR31260:SF73">
    <property type="entry name" value="(RAPE) HYPOTHETICAL PROTEIN"/>
    <property type="match status" value="1"/>
</dbReference>
<gene>
    <name evidence="1" type="ORF">Bca52824_075910</name>
</gene>
<comment type="caution">
    <text evidence="1">The sequence shown here is derived from an EMBL/GenBank/DDBJ whole genome shotgun (WGS) entry which is preliminary data.</text>
</comment>
<sequence length="341" mass="39351">MAISVSTSQGFPPRRGGYALAHFECEGKLGKMYGGYPNCALVKLYAKLGLHRYNWLERFNFPEGFPPRRGGYALAHFECEGKLGKMYGGYPNCALVKLYAKLGLHRYNWLEGTNFQLDRLKRFNISAATAYYITLVARLPTSDLQQIFQVVVEEEHLGILDLTCRHSRPQVTESSKKETPFLRPHRQRVSITYKNRLLDWPSSEILNESELRCSDWISLYVELAICTSHRRIRARDLSKFEIEIVQVAKKSLDDKEPPSLKSKAVVIYITYKDLVKSLRIGEPCLCKAIVRRVVNETKGILSIQGDCWNDLLRRVHKLWRLSNPKWHQTHKNRSLRSLPPS</sequence>
<dbReference type="OrthoDB" id="1041801at2759"/>
<evidence type="ECO:0000313" key="1">
    <source>
        <dbReference type="EMBL" id="KAG2256616.1"/>
    </source>
</evidence>
<name>A0A8X7PR89_BRACI</name>
<dbReference type="AlphaFoldDB" id="A0A8X7PR89"/>
<organism evidence="1 2">
    <name type="scientific">Brassica carinata</name>
    <name type="common">Ethiopian mustard</name>
    <name type="synonym">Abyssinian cabbage</name>
    <dbReference type="NCBI Taxonomy" id="52824"/>
    <lineage>
        <taxon>Eukaryota</taxon>
        <taxon>Viridiplantae</taxon>
        <taxon>Streptophyta</taxon>
        <taxon>Embryophyta</taxon>
        <taxon>Tracheophyta</taxon>
        <taxon>Spermatophyta</taxon>
        <taxon>Magnoliopsida</taxon>
        <taxon>eudicotyledons</taxon>
        <taxon>Gunneridae</taxon>
        <taxon>Pentapetalae</taxon>
        <taxon>rosids</taxon>
        <taxon>malvids</taxon>
        <taxon>Brassicales</taxon>
        <taxon>Brassicaceae</taxon>
        <taxon>Brassiceae</taxon>
        <taxon>Brassica</taxon>
    </lineage>
</organism>
<dbReference type="EMBL" id="JAAMPC010000015">
    <property type="protein sequence ID" value="KAG2256616.1"/>
    <property type="molecule type" value="Genomic_DNA"/>
</dbReference>
<protein>
    <submittedName>
        <fullName evidence="1">Uncharacterized protein</fullName>
    </submittedName>
</protein>
<dbReference type="Proteomes" id="UP000886595">
    <property type="component" value="Unassembled WGS sequence"/>
</dbReference>
<dbReference type="PANTHER" id="PTHR31260">
    <property type="entry name" value="CYSTATIN/MONELLIN SUPERFAMILY PROTEIN"/>
    <property type="match status" value="1"/>
</dbReference>
<dbReference type="Pfam" id="PF04776">
    <property type="entry name" value="protein_MS5"/>
    <property type="match status" value="1"/>
</dbReference>
<dbReference type="NCBIfam" id="TIGR01572">
    <property type="entry name" value="A_thl_para_3677"/>
    <property type="match status" value="1"/>
</dbReference>